<evidence type="ECO:0000313" key="3">
    <source>
        <dbReference type="Proteomes" id="UP000467379"/>
    </source>
</evidence>
<geneLocation type="plasmid" evidence="2 3">
    <name>pJCM12687</name>
</geneLocation>
<protein>
    <submittedName>
        <fullName evidence="2">Uncharacterized protein</fullName>
    </submittedName>
</protein>
<gene>
    <name evidence="2" type="ORF">MBRA_57280</name>
</gene>
<evidence type="ECO:0000256" key="1">
    <source>
        <dbReference type="SAM" id="MobiDB-lite"/>
    </source>
</evidence>
<keyword evidence="2" id="KW-0614">Plasmid</keyword>
<name>A0ABM7KWP5_9MYCO</name>
<organism evidence="2 3">
    <name type="scientific">Mycobacterium branderi</name>
    <dbReference type="NCBI Taxonomy" id="43348"/>
    <lineage>
        <taxon>Bacteria</taxon>
        <taxon>Bacillati</taxon>
        <taxon>Actinomycetota</taxon>
        <taxon>Actinomycetes</taxon>
        <taxon>Mycobacteriales</taxon>
        <taxon>Mycobacteriaceae</taxon>
        <taxon>Mycobacterium</taxon>
    </lineage>
</organism>
<accession>A0ABM7KWP5</accession>
<keyword evidence="3" id="KW-1185">Reference proteome</keyword>
<dbReference type="Proteomes" id="UP000467379">
    <property type="component" value="Plasmid pJCM12687"/>
</dbReference>
<dbReference type="EMBL" id="AP022607">
    <property type="protein sequence ID" value="BBZ15533.1"/>
    <property type="molecule type" value="Genomic_DNA"/>
</dbReference>
<evidence type="ECO:0000313" key="2">
    <source>
        <dbReference type="EMBL" id="BBZ15533.1"/>
    </source>
</evidence>
<proteinExistence type="predicted"/>
<feature type="region of interest" description="Disordered" evidence="1">
    <location>
        <begin position="1"/>
        <end position="56"/>
    </location>
</feature>
<reference evidence="2 3" key="1">
    <citation type="journal article" date="2019" name="Emerg. Microbes Infect.">
        <title>Comprehensive subspecies identification of 175 nontuberculous mycobacteria species based on 7547 genomic profiles.</title>
        <authorList>
            <person name="Matsumoto Y."/>
            <person name="Kinjo T."/>
            <person name="Motooka D."/>
            <person name="Nabeya D."/>
            <person name="Jung N."/>
            <person name="Uechi K."/>
            <person name="Horii T."/>
            <person name="Iida T."/>
            <person name="Fujita J."/>
            <person name="Nakamura S."/>
        </authorList>
    </citation>
    <scope>NUCLEOTIDE SEQUENCE [LARGE SCALE GENOMIC DNA]</scope>
    <source>
        <strain evidence="2 3">JCM 12687</strain>
        <plasmid evidence="2">pJCM12687</plasmid>
    </source>
</reference>
<sequence>MLQRATVKIGAAAHATRSKESPEMTNVESTAEPAPPSGRTVVAIGEGPRPTVRIDDSPISRGVAAVDEPRRVIGGSPSGVPGRGVRTGSVIITGNPLPNWAFPRRVAH</sequence>